<keyword evidence="10" id="KW-0406">Ion transport</keyword>
<feature type="transmembrane region" description="Helical" evidence="14">
    <location>
        <begin position="165"/>
        <end position="185"/>
    </location>
</feature>
<dbReference type="NCBIfam" id="TIGR00940">
    <property type="entry name" value="2a6301s01"/>
    <property type="match status" value="1"/>
</dbReference>
<feature type="transmembrane region" description="Helical" evidence="14">
    <location>
        <begin position="78"/>
        <end position="99"/>
    </location>
</feature>
<feature type="transmembrane region" description="Helical" evidence="14">
    <location>
        <begin position="29"/>
        <end position="49"/>
    </location>
</feature>
<feature type="domain" description="MrpA C-terminal/MbhE" evidence="18">
    <location>
        <begin position="713"/>
        <end position="795"/>
    </location>
</feature>
<name>A0ABW4KHP3_9BACI</name>
<dbReference type="PRINTS" id="PR01434">
    <property type="entry name" value="NADHDHGNASE5"/>
</dbReference>
<feature type="transmembrane region" description="Helical" evidence="14">
    <location>
        <begin position="625"/>
        <end position="646"/>
    </location>
</feature>
<evidence type="ECO:0000313" key="19">
    <source>
        <dbReference type="EMBL" id="MFD1706557.1"/>
    </source>
</evidence>
<keyword evidence="6 13" id="KW-0812">Transmembrane</keyword>
<feature type="transmembrane region" description="Helical" evidence="14">
    <location>
        <begin position="653"/>
        <end position="670"/>
    </location>
</feature>
<evidence type="ECO:0000256" key="14">
    <source>
        <dbReference type="SAM" id="Phobius"/>
    </source>
</evidence>
<keyword evidence="4" id="KW-0050">Antiport</keyword>
<evidence type="ECO:0000256" key="5">
    <source>
        <dbReference type="ARBA" id="ARBA00022475"/>
    </source>
</evidence>
<feature type="transmembrane region" description="Helical" evidence="14">
    <location>
        <begin position="471"/>
        <end position="491"/>
    </location>
</feature>
<evidence type="ECO:0000259" key="15">
    <source>
        <dbReference type="Pfam" id="PF00361"/>
    </source>
</evidence>
<evidence type="ECO:0000259" key="18">
    <source>
        <dbReference type="Pfam" id="PF20501"/>
    </source>
</evidence>
<gene>
    <name evidence="19" type="ORF">ACFSCZ_07285</name>
</gene>
<evidence type="ECO:0000256" key="6">
    <source>
        <dbReference type="ARBA" id="ARBA00022692"/>
    </source>
</evidence>
<dbReference type="InterPro" id="IPR046806">
    <property type="entry name" value="MrpA_C/MbhE"/>
</dbReference>
<dbReference type="InterPro" id="IPR001750">
    <property type="entry name" value="ND/Mrp_TM"/>
</dbReference>
<dbReference type="NCBIfam" id="NF009285">
    <property type="entry name" value="PRK12645.1"/>
    <property type="match status" value="1"/>
</dbReference>
<feature type="transmembrane region" description="Helical" evidence="14">
    <location>
        <begin position="339"/>
        <end position="360"/>
    </location>
</feature>
<evidence type="ECO:0000256" key="11">
    <source>
        <dbReference type="ARBA" id="ARBA00023136"/>
    </source>
</evidence>
<organism evidence="19 20">
    <name type="scientific">Siminovitchia sediminis</name>
    <dbReference type="NCBI Taxonomy" id="1274353"/>
    <lineage>
        <taxon>Bacteria</taxon>
        <taxon>Bacillati</taxon>
        <taxon>Bacillota</taxon>
        <taxon>Bacilli</taxon>
        <taxon>Bacillales</taxon>
        <taxon>Bacillaceae</taxon>
        <taxon>Siminovitchia</taxon>
    </lineage>
</organism>
<dbReference type="InterPro" id="IPR050616">
    <property type="entry name" value="CPA3_Na-H_Antiporter_A"/>
</dbReference>
<feature type="transmembrane region" description="Helical" evidence="14">
    <location>
        <begin position="717"/>
        <end position="736"/>
    </location>
</feature>
<evidence type="ECO:0000256" key="3">
    <source>
        <dbReference type="ARBA" id="ARBA00022448"/>
    </source>
</evidence>
<keyword evidence="5" id="KW-1003">Cell membrane</keyword>
<dbReference type="Pfam" id="PF20501">
    <property type="entry name" value="MbhE"/>
    <property type="match status" value="1"/>
</dbReference>
<dbReference type="RefSeq" id="WP_380773180.1">
    <property type="nucleotide sequence ID" value="NZ_JBHUEO010000015.1"/>
</dbReference>
<feature type="transmembrane region" description="Helical" evidence="14">
    <location>
        <begin position="242"/>
        <end position="264"/>
    </location>
</feature>
<feature type="domain" description="NADH-Ubiquinone oxidoreductase (complex I) chain 5 N-terminal" evidence="16">
    <location>
        <begin position="64"/>
        <end position="112"/>
    </location>
</feature>
<sequence>MITLILVIMLPFLAAVLIPFLHKIKIPFHIGWLVLPVPLVLFAILARFLPLIADGESYMYTAEWIPAYGINFTTYLDGLSMIFGLLITGIGSLVILYSIYYLTPEESLHHFYVYLLMFMGSMLGVVFSDNLMVLYVFWELTSISSFLLIAFWFHRKRSRYGAQKAMLITVSGGMAMLTSFIMMYLMTGTMSIREIIAAVDINHPLFIPALILLLIGAFTKSAQFPFHIWLPDAMEAPTPVSAYLHSATMVKAGIFLVARFTPVFGEGDLWFWLITLTGMVTLFWGSFTAVRQTDLKALLAYSTVSQLGLIMSLLGIGSLSLNPGTSTEAVIFTQATFAGLFHLVNHSTFKGALFMVVGIVDHEVGTRDIRRLGGLMSIMPVSFTIALIGSFSMAGLPPFNGFLSKEMFFTAVLHVTQLDLFSLDTWGLVIPIVAWIASVLTFIYSMIIVFKTFMGPSKLEVGDRKIHEASTGMLIPPGILAVLVLGIFLFPNVVGDYLLNPAVAGIFPTLAETADLRHSISLWHGFNMELFMTLGVVVLGALLYRSMGIWKGIYGLFPISWSLDFLYSHILLRMESSSAAVTKFYMTGTLRHYVFYIFCFFLAAVGGSLWFTGALSLDGIDNASIRSYELVLVLAMMGAGIAILFAKSRVAAVLLNGVLGYGIAALFVAFRAPDLALTQIVVESVTTALFLACFYFLPKWDRKSVKTAKRVKVTNMIIAISVGVIFVLTALSVQSGKLFQSISVFFENAYELTGGKNIVNAILGDFRAFDTMLEVVVLFIAGIGVYTMVKLKPAKRGEKVEDQ</sequence>
<evidence type="ECO:0000256" key="10">
    <source>
        <dbReference type="ARBA" id="ARBA00023065"/>
    </source>
</evidence>
<protein>
    <submittedName>
        <fullName evidence="19">Na+/H+ antiporter subunit A</fullName>
    </submittedName>
</protein>
<evidence type="ECO:0000256" key="7">
    <source>
        <dbReference type="ARBA" id="ARBA00022781"/>
    </source>
</evidence>
<feature type="transmembrane region" description="Helical" evidence="14">
    <location>
        <begin position="372"/>
        <end position="394"/>
    </location>
</feature>
<evidence type="ECO:0000256" key="13">
    <source>
        <dbReference type="RuleBase" id="RU000320"/>
    </source>
</evidence>
<evidence type="ECO:0000259" key="17">
    <source>
        <dbReference type="Pfam" id="PF13244"/>
    </source>
</evidence>
<comment type="subcellular location">
    <subcellularLocation>
        <location evidence="1">Cell membrane</location>
        <topology evidence="1">Multi-pass membrane protein</topology>
    </subcellularLocation>
    <subcellularLocation>
        <location evidence="13">Membrane</location>
        <topology evidence="13">Multi-pass membrane protein</topology>
    </subcellularLocation>
</comment>
<evidence type="ECO:0000259" key="16">
    <source>
        <dbReference type="Pfam" id="PF00662"/>
    </source>
</evidence>
<evidence type="ECO:0000256" key="4">
    <source>
        <dbReference type="ARBA" id="ARBA00022449"/>
    </source>
</evidence>
<dbReference type="InterPro" id="IPR001516">
    <property type="entry name" value="Proton_antipo_N"/>
</dbReference>
<evidence type="ECO:0000256" key="8">
    <source>
        <dbReference type="ARBA" id="ARBA00022989"/>
    </source>
</evidence>
<feature type="transmembrane region" description="Helical" evidence="14">
    <location>
        <begin position="111"/>
        <end position="127"/>
    </location>
</feature>
<dbReference type="InterPro" id="IPR005663">
    <property type="entry name" value="MrpA/MnhA1/PhaAB"/>
</dbReference>
<dbReference type="EMBL" id="JBHUEO010000015">
    <property type="protein sequence ID" value="MFD1706557.1"/>
    <property type="molecule type" value="Genomic_DNA"/>
</dbReference>
<feature type="domain" description="MrpA C-terminal/MbhD" evidence="17">
    <location>
        <begin position="635"/>
        <end position="699"/>
    </location>
</feature>
<keyword evidence="7" id="KW-0375">Hydrogen ion transport</keyword>
<dbReference type="PANTHER" id="PTHR43373:SF1">
    <property type="entry name" value="NA(+)_H(+) ANTIPORTER SUBUNIT A"/>
    <property type="match status" value="1"/>
</dbReference>
<feature type="transmembrane region" description="Helical" evidence="14">
    <location>
        <begin position="526"/>
        <end position="547"/>
    </location>
</feature>
<keyword evidence="9" id="KW-0915">Sodium</keyword>
<feature type="transmembrane region" description="Helical" evidence="14">
    <location>
        <begin position="205"/>
        <end position="230"/>
    </location>
</feature>
<dbReference type="Pfam" id="PF00662">
    <property type="entry name" value="Proton_antipo_N"/>
    <property type="match status" value="1"/>
</dbReference>
<evidence type="ECO:0000313" key="20">
    <source>
        <dbReference type="Proteomes" id="UP001597301"/>
    </source>
</evidence>
<evidence type="ECO:0000256" key="1">
    <source>
        <dbReference type="ARBA" id="ARBA00004651"/>
    </source>
</evidence>
<dbReference type="Pfam" id="PF13244">
    <property type="entry name" value="MbhD"/>
    <property type="match status" value="1"/>
</dbReference>
<dbReference type="InterPro" id="IPR025383">
    <property type="entry name" value="MrpA_C/MbhD"/>
</dbReference>
<keyword evidence="20" id="KW-1185">Reference proteome</keyword>
<feature type="transmembrane region" description="Helical" evidence="14">
    <location>
        <begin position="6"/>
        <end position="22"/>
    </location>
</feature>
<accession>A0ABW4KHP3</accession>
<feature type="transmembrane region" description="Helical" evidence="14">
    <location>
        <begin position="428"/>
        <end position="450"/>
    </location>
</feature>
<proteinExistence type="inferred from homology"/>
<dbReference type="Pfam" id="PF00361">
    <property type="entry name" value="Proton_antipo_M"/>
    <property type="match status" value="1"/>
</dbReference>
<dbReference type="Proteomes" id="UP001597301">
    <property type="component" value="Unassembled WGS sequence"/>
</dbReference>
<evidence type="ECO:0000256" key="12">
    <source>
        <dbReference type="ARBA" id="ARBA00023201"/>
    </source>
</evidence>
<feature type="transmembrane region" description="Helical" evidence="14">
    <location>
        <begin position="297"/>
        <end position="319"/>
    </location>
</feature>
<keyword evidence="12" id="KW-0739">Sodium transport</keyword>
<feature type="transmembrane region" description="Helical" evidence="14">
    <location>
        <begin position="133"/>
        <end position="153"/>
    </location>
</feature>
<keyword evidence="3" id="KW-0813">Transport</keyword>
<feature type="transmembrane region" description="Helical" evidence="14">
    <location>
        <begin position="270"/>
        <end position="290"/>
    </location>
</feature>
<evidence type="ECO:0000256" key="9">
    <source>
        <dbReference type="ARBA" id="ARBA00023053"/>
    </source>
</evidence>
<comment type="similarity">
    <text evidence="2">Belongs to the CPA3 antiporters (TC 2.A.63) subunit A family.</text>
</comment>
<keyword evidence="8 14" id="KW-1133">Transmembrane helix</keyword>
<feature type="transmembrane region" description="Helical" evidence="14">
    <location>
        <begin position="593"/>
        <end position="613"/>
    </location>
</feature>
<reference evidence="20" key="1">
    <citation type="journal article" date="2019" name="Int. J. Syst. Evol. Microbiol.">
        <title>The Global Catalogue of Microorganisms (GCM) 10K type strain sequencing project: providing services to taxonomists for standard genome sequencing and annotation.</title>
        <authorList>
            <consortium name="The Broad Institute Genomics Platform"/>
            <consortium name="The Broad Institute Genome Sequencing Center for Infectious Disease"/>
            <person name="Wu L."/>
            <person name="Ma J."/>
        </authorList>
    </citation>
    <scope>NUCLEOTIDE SEQUENCE [LARGE SCALE GENOMIC DNA]</scope>
    <source>
        <strain evidence="20">CGMCC 1.12295</strain>
    </source>
</reference>
<evidence type="ECO:0000256" key="2">
    <source>
        <dbReference type="ARBA" id="ARBA00008483"/>
    </source>
</evidence>
<feature type="transmembrane region" description="Helical" evidence="14">
    <location>
        <begin position="676"/>
        <end position="697"/>
    </location>
</feature>
<feature type="transmembrane region" description="Helical" evidence="14">
    <location>
        <begin position="771"/>
        <end position="789"/>
    </location>
</feature>
<dbReference type="PANTHER" id="PTHR43373">
    <property type="entry name" value="NA(+)/H(+) ANTIPORTER SUBUNIT"/>
    <property type="match status" value="1"/>
</dbReference>
<comment type="caution">
    <text evidence="19">The sequence shown here is derived from an EMBL/GenBank/DDBJ whole genome shotgun (WGS) entry which is preliminary data.</text>
</comment>
<keyword evidence="11 14" id="KW-0472">Membrane</keyword>
<feature type="domain" description="NADH:quinone oxidoreductase/Mrp antiporter transmembrane" evidence="15">
    <location>
        <begin position="128"/>
        <end position="422"/>
    </location>
</feature>